<dbReference type="Proteomes" id="UP000294462">
    <property type="component" value="Chromosome"/>
</dbReference>
<dbReference type="PIRSF" id="PIRSF001604">
    <property type="entry name" value="LigA"/>
    <property type="match status" value="1"/>
</dbReference>
<reference evidence="18 19" key="1">
    <citation type="submission" date="2019-02" db="EMBL/GenBank/DDBJ databases">
        <authorList>
            <person name="Manzano-Marin A."/>
            <person name="Manzano-Marin A."/>
        </authorList>
    </citation>
    <scope>NUCLEOTIDE SEQUENCE [LARGE SCALE GENOMIC DNA]</scope>
    <source>
        <strain evidence="18 19">ErCipseudotaxifoliae</strain>
    </source>
</reference>
<feature type="domain" description="Helix-hairpin-helix DNA-binding motif class 1" evidence="16">
    <location>
        <begin position="449"/>
        <end position="468"/>
    </location>
</feature>
<keyword evidence="4 14" id="KW-0436">Ligase</keyword>
<evidence type="ECO:0000256" key="7">
    <source>
        <dbReference type="ARBA" id="ARBA00022763"/>
    </source>
</evidence>
<feature type="domain" description="NAD-dependent DNA ligase N-terminal" evidence="17">
    <location>
        <begin position="3"/>
        <end position="451"/>
    </location>
</feature>
<evidence type="ECO:0000256" key="12">
    <source>
        <dbReference type="ARBA" id="ARBA00034005"/>
    </source>
</evidence>
<dbReference type="OrthoDB" id="9759736at2"/>
<feature type="binding site" evidence="14">
    <location>
        <position position="414"/>
    </location>
    <ligand>
        <name>Zn(2+)</name>
        <dbReference type="ChEBI" id="CHEBI:29105"/>
    </ligand>
</feature>
<dbReference type="InterPro" id="IPR003583">
    <property type="entry name" value="Hlx-hairpin-Hlx_DNA-bd_motif"/>
</dbReference>
<evidence type="ECO:0000256" key="14">
    <source>
        <dbReference type="HAMAP-Rule" id="MF_01588"/>
    </source>
</evidence>
<comment type="cofactor">
    <cofactor evidence="14">
        <name>Mg(2+)</name>
        <dbReference type="ChEBI" id="CHEBI:18420"/>
    </cofactor>
    <cofactor evidence="14">
        <name>Mn(2+)</name>
        <dbReference type="ChEBI" id="CHEBI:29035"/>
    </cofactor>
</comment>
<name>A0A451DJL0_9GAMM</name>
<dbReference type="InterPro" id="IPR018239">
    <property type="entry name" value="DNA_ligase_AS"/>
</dbReference>
<dbReference type="NCBIfam" id="NF005932">
    <property type="entry name" value="PRK07956.1"/>
    <property type="match status" value="1"/>
</dbReference>
<accession>A0A451DJL0</accession>
<evidence type="ECO:0000256" key="8">
    <source>
        <dbReference type="ARBA" id="ARBA00022833"/>
    </source>
</evidence>
<keyword evidence="8 14" id="KW-0862">Zinc</keyword>
<dbReference type="InterPro" id="IPR010994">
    <property type="entry name" value="RuvA_2-like"/>
</dbReference>
<keyword evidence="9 14" id="KW-0460">Magnesium</keyword>
<dbReference type="HAMAP" id="MF_01588">
    <property type="entry name" value="DNA_ligase_A"/>
    <property type="match status" value="1"/>
</dbReference>
<dbReference type="KEGG" id="ehd:ERCIPSTX3056_297"/>
<evidence type="ECO:0000256" key="15">
    <source>
        <dbReference type="RuleBase" id="RU000618"/>
    </source>
</evidence>
<protein>
    <recommendedName>
        <fullName evidence="3 14">DNA ligase</fullName>
        <ecNumber evidence="2 14">6.5.1.2</ecNumber>
    </recommendedName>
    <alternativeName>
        <fullName evidence="14">Polydeoxyribonucleotide synthase [NAD(+)]</fullName>
    </alternativeName>
</protein>
<feature type="active site" description="N6-AMP-lysine intermediate" evidence="14">
    <location>
        <position position="116"/>
    </location>
</feature>
<feature type="domain" description="Helix-hairpin-helix DNA-binding motif class 1" evidence="16">
    <location>
        <begin position="515"/>
        <end position="534"/>
    </location>
</feature>
<gene>
    <name evidence="14 18" type="primary">ligA</name>
    <name evidence="18" type="ORF">ERCIPSTX3056_297</name>
</gene>
<evidence type="ECO:0000256" key="13">
    <source>
        <dbReference type="ARBA" id="ARBA00060881"/>
    </source>
</evidence>
<dbReference type="EMBL" id="LR217725">
    <property type="protein sequence ID" value="VFP86871.1"/>
    <property type="molecule type" value="Genomic_DNA"/>
</dbReference>
<sequence>MESVQKKITDLKTLLRHYQYQYYVINKSDIPDSEYDDLMDNLRKLETENPNLRTQDSPSQCVGGLSLNSAFKKVHHKIPMLSLNTVIDKRSYLAFNQRLTKRLNISTDITLCCELKIDGLAVSLLYINGGLARASTRGDGVIGEDITDNIRTISVIPKYLIGDKIPEYLEVRGEVFMSHAGFKKINHRAYRDGHKIFSNPRNAAAGSLRNLDPFVTAKRPLSFVCYGLGCCKGRAMPQSHWACLQHFQDWGLPISDFLRLCYSPEDVFAFYEHVKMHRQSLGFDIDGVVVKVDDLKLQTRLGSSARAPKWAVAFKFPAQEKITRLHNVEFQVGRTGVITPVAKLAPVRILGVLVSRATLHNLHEIDRLGLKIGDYVVVRRAGDVIPQIISVIKSDCGVDLSLKSIIVPKQCPGCGSKIHCISGETVLRCTGGLTCSAQRKSAIRHFVSRQALNIHGIGQTVINQLVDKGYIQNPADLFTLTLDQLTSLERIGPKSAQNIIDALVRSKKTTFARFIYALGISKIGLVTAENLASYFVTLDALLRADLHTLRSVHGIGQEAGSCLRSFLNEVSNREIIRVLVVEVGIYWEPVIPKYR</sequence>
<keyword evidence="19" id="KW-1185">Reference proteome</keyword>
<dbReference type="FunFam" id="1.10.150.20:FF:000007">
    <property type="entry name" value="DNA ligase"/>
    <property type="match status" value="1"/>
</dbReference>
<dbReference type="SUPFAM" id="SSF50249">
    <property type="entry name" value="Nucleic acid-binding proteins"/>
    <property type="match status" value="1"/>
</dbReference>
<evidence type="ECO:0000256" key="6">
    <source>
        <dbReference type="ARBA" id="ARBA00022723"/>
    </source>
</evidence>
<evidence type="ECO:0000313" key="19">
    <source>
        <dbReference type="Proteomes" id="UP000294462"/>
    </source>
</evidence>
<dbReference type="Gene3D" id="1.10.287.610">
    <property type="entry name" value="Helix hairpin bin"/>
    <property type="match status" value="1"/>
</dbReference>
<keyword evidence="11 14" id="KW-0234">DNA repair</keyword>
<feature type="binding site" evidence="14">
    <location>
        <position position="174"/>
    </location>
    <ligand>
        <name>NAD(+)</name>
        <dbReference type="ChEBI" id="CHEBI:57540"/>
    </ligand>
</feature>
<dbReference type="Pfam" id="PF03119">
    <property type="entry name" value="DNA_ligase_ZBD"/>
    <property type="match status" value="1"/>
</dbReference>
<dbReference type="InterPro" id="IPR033136">
    <property type="entry name" value="DNA_ligase_CS"/>
</dbReference>
<dbReference type="EC" id="6.5.1.2" evidence="2 14"/>
<dbReference type="InterPro" id="IPR013839">
    <property type="entry name" value="DNAligase_adenylation"/>
</dbReference>
<dbReference type="CDD" id="cd00114">
    <property type="entry name" value="LIGANc"/>
    <property type="match status" value="1"/>
</dbReference>
<evidence type="ECO:0000256" key="1">
    <source>
        <dbReference type="ARBA" id="ARBA00004067"/>
    </source>
</evidence>
<dbReference type="PROSITE" id="PS01056">
    <property type="entry name" value="DNA_LIGASE_N2"/>
    <property type="match status" value="1"/>
</dbReference>
<dbReference type="FunFam" id="3.30.470.30:FF:000001">
    <property type="entry name" value="DNA ligase"/>
    <property type="match status" value="1"/>
</dbReference>
<feature type="binding site" evidence="14">
    <location>
        <position position="291"/>
    </location>
    <ligand>
        <name>NAD(+)</name>
        <dbReference type="ChEBI" id="CHEBI:57540"/>
    </ligand>
</feature>
<dbReference type="PANTHER" id="PTHR23389:SF9">
    <property type="entry name" value="DNA LIGASE"/>
    <property type="match status" value="1"/>
</dbReference>
<dbReference type="InterPro" id="IPR013840">
    <property type="entry name" value="DNAligase_N"/>
</dbReference>
<dbReference type="FunFam" id="2.40.50.140:FF:000012">
    <property type="entry name" value="DNA ligase"/>
    <property type="match status" value="1"/>
</dbReference>
<dbReference type="GO" id="GO:0006281">
    <property type="term" value="P:DNA repair"/>
    <property type="evidence" value="ECO:0007669"/>
    <property type="project" value="UniProtKB-KW"/>
</dbReference>
<dbReference type="SMART" id="SM00532">
    <property type="entry name" value="LIGANc"/>
    <property type="match status" value="1"/>
</dbReference>
<dbReference type="GO" id="GO:0003911">
    <property type="term" value="F:DNA ligase (NAD+) activity"/>
    <property type="evidence" value="ECO:0007669"/>
    <property type="project" value="UniProtKB-UniRule"/>
</dbReference>
<keyword evidence="10 14" id="KW-0520">NAD</keyword>
<dbReference type="Pfam" id="PF03120">
    <property type="entry name" value="OB_DNA_ligase"/>
    <property type="match status" value="1"/>
</dbReference>
<feature type="binding site" evidence="14">
    <location>
        <position position="137"/>
    </location>
    <ligand>
        <name>NAD(+)</name>
        <dbReference type="ChEBI" id="CHEBI:57540"/>
    </ligand>
</feature>
<feature type="binding site" evidence="14">
    <location>
        <begin position="32"/>
        <end position="36"/>
    </location>
    <ligand>
        <name>NAD(+)</name>
        <dbReference type="ChEBI" id="CHEBI:57540"/>
    </ligand>
</feature>
<dbReference type="GO" id="GO:0003677">
    <property type="term" value="F:DNA binding"/>
    <property type="evidence" value="ECO:0007669"/>
    <property type="project" value="InterPro"/>
</dbReference>
<keyword evidence="5 14" id="KW-0235">DNA replication</keyword>
<dbReference type="GO" id="GO:0006260">
    <property type="term" value="P:DNA replication"/>
    <property type="evidence" value="ECO:0007669"/>
    <property type="project" value="UniProtKB-KW"/>
</dbReference>
<feature type="binding site" evidence="14">
    <location>
        <begin position="82"/>
        <end position="83"/>
    </location>
    <ligand>
        <name>NAD(+)</name>
        <dbReference type="ChEBI" id="CHEBI:57540"/>
    </ligand>
</feature>
<dbReference type="Gene3D" id="3.30.470.30">
    <property type="entry name" value="DNA ligase/mRNA capping enzyme"/>
    <property type="match status" value="1"/>
</dbReference>
<dbReference type="InterPro" id="IPR004150">
    <property type="entry name" value="NAD_DNA_ligase_OB"/>
</dbReference>
<evidence type="ECO:0000256" key="10">
    <source>
        <dbReference type="ARBA" id="ARBA00023027"/>
    </source>
</evidence>
<comment type="catalytic activity">
    <reaction evidence="12 14 15">
        <text>NAD(+) + (deoxyribonucleotide)n-3'-hydroxyl + 5'-phospho-(deoxyribonucleotide)m = (deoxyribonucleotide)n+m + AMP + beta-nicotinamide D-nucleotide.</text>
        <dbReference type="EC" id="6.5.1.2"/>
    </reaction>
</comment>
<dbReference type="Pfam" id="PF12826">
    <property type="entry name" value="HHH_2"/>
    <property type="match status" value="1"/>
</dbReference>
<evidence type="ECO:0000313" key="18">
    <source>
        <dbReference type="EMBL" id="VFP86871.1"/>
    </source>
</evidence>
<dbReference type="SUPFAM" id="SSF47781">
    <property type="entry name" value="RuvA domain 2-like"/>
    <property type="match status" value="1"/>
</dbReference>
<dbReference type="InterPro" id="IPR004149">
    <property type="entry name" value="Znf_DNAligase_C4"/>
</dbReference>
<evidence type="ECO:0000256" key="5">
    <source>
        <dbReference type="ARBA" id="ARBA00022705"/>
    </source>
</evidence>
<dbReference type="AlphaFoldDB" id="A0A451DJL0"/>
<keyword evidence="6 14" id="KW-0479">Metal-binding</keyword>
<feature type="domain" description="Helix-hairpin-helix DNA-binding motif class 1" evidence="16">
    <location>
        <begin position="483"/>
        <end position="502"/>
    </location>
</feature>
<feature type="binding site" evidence="14">
    <location>
        <position position="411"/>
    </location>
    <ligand>
        <name>Zn(2+)</name>
        <dbReference type="ChEBI" id="CHEBI:29105"/>
    </ligand>
</feature>
<feature type="binding site" evidence="14">
    <location>
        <position position="114"/>
    </location>
    <ligand>
        <name>NAD(+)</name>
        <dbReference type="ChEBI" id="CHEBI:57540"/>
    </ligand>
</feature>
<evidence type="ECO:0000256" key="9">
    <source>
        <dbReference type="ARBA" id="ARBA00022842"/>
    </source>
</evidence>
<dbReference type="Gene3D" id="2.40.50.140">
    <property type="entry name" value="Nucleic acid-binding proteins"/>
    <property type="match status" value="1"/>
</dbReference>
<dbReference type="Pfam" id="PF14520">
    <property type="entry name" value="HHH_5"/>
    <property type="match status" value="1"/>
</dbReference>
<dbReference type="PROSITE" id="PS01055">
    <property type="entry name" value="DNA_LIGASE_N1"/>
    <property type="match status" value="1"/>
</dbReference>
<dbReference type="InterPro" id="IPR041663">
    <property type="entry name" value="DisA/LigA_HHH"/>
</dbReference>
<feature type="binding site" evidence="14">
    <location>
        <position position="435"/>
    </location>
    <ligand>
        <name>Zn(2+)</name>
        <dbReference type="ChEBI" id="CHEBI:29105"/>
    </ligand>
</feature>
<dbReference type="SMART" id="SM00278">
    <property type="entry name" value="HhH1"/>
    <property type="match status" value="3"/>
</dbReference>
<dbReference type="Gene3D" id="6.20.10.30">
    <property type="match status" value="1"/>
</dbReference>
<dbReference type="PANTHER" id="PTHR23389">
    <property type="entry name" value="CHROMOSOME TRANSMISSION FIDELITY FACTOR 18"/>
    <property type="match status" value="1"/>
</dbReference>
<dbReference type="GO" id="GO:0005829">
    <property type="term" value="C:cytosol"/>
    <property type="evidence" value="ECO:0007669"/>
    <property type="project" value="TreeGrafter"/>
</dbReference>
<dbReference type="Pfam" id="PF01653">
    <property type="entry name" value="DNA_ligase_aden"/>
    <property type="match status" value="1"/>
</dbReference>
<evidence type="ECO:0000259" key="16">
    <source>
        <dbReference type="SMART" id="SM00278"/>
    </source>
</evidence>
<evidence type="ECO:0000256" key="11">
    <source>
        <dbReference type="ARBA" id="ARBA00023204"/>
    </source>
</evidence>
<dbReference type="InterPro" id="IPR012340">
    <property type="entry name" value="NA-bd_OB-fold"/>
</dbReference>
<keyword evidence="7 14" id="KW-0227">DNA damage</keyword>
<dbReference type="InterPro" id="IPR001679">
    <property type="entry name" value="DNA_ligase"/>
</dbReference>
<comment type="similarity">
    <text evidence="13 14">Belongs to the NAD-dependent DNA ligase family. LigA subfamily.</text>
</comment>
<keyword evidence="14" id="KW-0464">Manganese</keyword>
<organism evidence="18 19">
    <name type="scientific">Candidatus Erwinia haradaeae</name>
    <dbReference type="NCBI Taxonomy" id="1922217"/>
    <lineage>
        <taxon>Bacteria</taxon>
        <taxon>Pseudomonadati</taxon>
        <taxon>Pseudomonadota</taxon>
        <taxon>Gammaproteobacteria</taxon>
        <taxon>Enterobacterales</taxon>
        <taxon>Erwiniaceae</taxon>
        <taxon>Erwinia</taxon>
    </lineage>
</organism>
<evidence type="ECO:0000259" key="17">
    <source>
        <dbReference type="SMART" id="SM00532"/>
    </source>
</evidence>
<dbReference type="NCBIfam" id="TIGR00575">
    <property type="entry name" value="dnlj"/>
    <property type="match status" value="1"/>
</dbReference>
<dbReference type="GO" id="GO:0046872">
    <property type="term" value="F:metal ion binding"/>
    <property type="evidence" value="ECO:0007669"/>
    <property type="project" value="UniProtKB-KW"/>
</dbReference>
<dbReference type="Gene3D" id="1.10.150.20">
    <property type="entry name" value="5' to 3' exonuclease, C-terminal subdomain"/>
    <property type="match status" value="2"/>
</dbReference>
<feature type="binding site" evidence="14">
    <location>
        <position position="315"/>
    </location>
    <ligand>
        <name>NAD(+)</name>
        <dbReference type="ChEBI" id="CHEBI:57540"/>
    </ligand>
</feature>
<dbReference type="RefSeq" id="WP_072666202.1">
    <property type="nucleotide sequence ID" value="NZ_LR217725.1"/>
</dbReference>
<dbReference type="SUPFAM" id="SSF56091">
    <property type="entry name" value="DNA ligase/mRNA capping enzyme, catalytic domain"/>
    <property type="match status" value="1"/>
</dbReference>
<evidence type="ECO:0000256" key="2">
    <source>
        <dbReference type="ARBA" id="ARBA00012722"/>
    </source>
</evidence>
<evidence type="ECO:0000256" key="3">
    <source>
        <dbReference type="ARBA" id="ARBA00013308"/>
    </source>
</evidence>
<comment type="caution">
    <text evidence="14">Lacks conserved residue(s) required for the propagation of feature annotation.</text>
</comment>
<comment type="function">
    <text evidence="1 14">DNA ligase that catalyzes the formation of phosphodiester linkages between 5'-phosphoryl and 3'-hydroxyl groups in double-stranded DNA using NAD as a coenzyme and as the energy source for the reaction. It is essential for DNA replication and repair of damaged DNA.</text>
</comment>
<proteinExistence type="inferred from homology"/>
<evidence type="ECO:0000256" key="4">
    <source>
        <dbReference type="ARBA" id="ARBA00022598"/>
    </source>
</evidence>